<proteinExistence type="predicted"/>
<gene>
    <name evidence="1" type="ORF">AVDCRST_MAG82-1118</name>
</gene>
<evidence type="ECO:0000313" key="1">
    <source>
        <dbReference type="EMBL" id="CAA9416150.1"/>
    </source>
</evidence>
<protein>
    <submittedName>
        <fullName evidence="1">Uncharacterized protein</fullName>
    </submittedName>
</protein>
<sequence>MSARSGWRPCLSATLRTFGPRFQHRVSRLAGFLVSLVAERAILSGSMPLRIALVQCGSGVGTFGER</sequence>
<dbReference type="EMBL" id="CADCVA010000153">
    <property type="protein sequence ID" value="CAA9416150.1"/>
    <property type="molecule type" value="Genomic_DNA"/>
</dbReference>
<accession>A0A6J4PHD1</accession>
<organism evidence="1">
    <name type="scientific">uncultured Rubrobacteraceae bacterium</name>
    <dbReference type="NCBI Taxonomy" id="349277"/>
    <lineage>
        <taxon>Bacteria</taxon>
        <taxon>Bacillati</taxon>
        <taxon>Actinomycetota</taxon>
        <taxon>Rubrobacteria</taxon>
        <taxon>Rubrobacterales</taxon>
        <taxon>Rubrobacteraceae</taxon>
        <taxon>environmental samples</taxon>
    </lineage>
</organism>
<dbReference type="AlphaFoldDB" id="A0A6J4PHD1"/>
<name>A0A6J4PHD1_9ACTN</name>
<reference evidence="1" key="1">
    <citation type="submission" date="2020-02" db="EMBL/GenBank/DDBJ databases">
        <authorList>
            <person name="Meier V. D."/>
        </authorList>
    </citation>
    <scope>NUCLEOTIDE SEQUENCE</scope>
    <source>
        <strain evidence="1">AVDCRST_MAG82</strain>
    </source>
</reference>